<gene>
    <name evidence="1" type="ORF">ACFY8O_10205</name>
</gene>
<reference evidence="1 2" key="1">
    <citation type="submission" date="2024-10" db="EMBL/GenBank/DDBJ databases">
        <title>The Natural Products Discovery Center: Release of the First 8490 Sequenced Strains for Exploring Actinobacteria Biosynthetic Diversity.</title>
        <authorList>
            <person name="Kalkreuter E."/>
            <person name="Kautsar S.A."/>
            <person name="Yang D."/>
            <person name="Bader C.D."/>
            <person name="Teijaro C.N."/>
            <person name="Fluegel L."/>
            <person name="Davis C.M."/>
            <person name="Simpson J.R."/>
            <person name="Lauterbach L."/>
            <person name="Steele A.D."/>
            <person name="Gui C."/>
            <person name="Meng S."/>
            <person name="Li G."/>
            <person name="Viehrig K."/>
            <person name="Ye F."/>
            <person name="Su P."/>
            <person name="Kiefer A.F."/>
            <person name="Nichols A."/>
            <person name="Cepeda A.J."/>
            <person name="Yan W."/>
            <person name="Fan B."/>
            <person name="Jiang Y."/>
            <person name="Adhikari A."/>
            <person name="Zheng C.-J."/>
            <person name="Schuster L."/>
            <person name="Cowan T.M."/>
            <person name="Smanski M.J."/>
            <person name="Chevrette M.G."/>
            <person name="De Carvalho L.P.S."/>
            <person name="Shen B."/>
        </authorList>
    </citation>
    <scope>NUCLEOTIDE SEQUENCE [LARGE SCALE GENOMIC DNA]</scope>
    <source>
        <strain evidence="1 2">NPDC012540</strain>
    </source>
</reference>
<proteinExistence type="predicted"/>
<protein>
    <submittedName>
        <fullName evidence="1">Uncharacterized protein</fullName>
    </submittedName>
</protein>
<dbReference type="Proteomes" id="UP001602322">
    <property type="component" value="Unassembled WGS sequence"/>
</dbReference>
<evidence type="ECO:0000313" key="1">
    <source>
        <dbReference type="EMBL" id="MFF5896279.1"/>
    </source>
</evidence>
<keyword evidence="2" id="KW-1185">Reference proteome</keyword>
<sequence>MEWTALVATVVGAVIGVGTTLVTERVNWRRNADEQDRETLRTTAAQFLEALTEARDTISDASRSEHLPVDERAQHARAAFLTHGVHAKQYQLELLAPPEVAECARDAAHQLVLYRDAVAAGHLRDDAACTQARRAFREARQKLMGTLRASLVRP</sequence>
<comment type="caution">
    <text evidence="1">The sequence shown here is derived from an EMBL/GenBank/DDBJ whole genome shotgun (WGS) entry which is preliminary data.</text>
</comment>
<organism evidence="1 2">
    <name type="scientific">Streptomyces argenteolus</name>
    <dbReference type="NCBI Taxonomy" id="67274"/>
    <lineage>
        <taxon>Bacteria</taxon>
        <taxon>Bacillati</taxon>
        <taxon>Actinomycetota</taxon>
        <taxon>Actinomycetes</taxon>
        <taxon>Kitasatosporales</taxon>
        <taxon>Streptomycetaceae</taxon>
        <taxon>Streptomyces</taxon>
    </lineage>
</organism>
<dbReference type="EMBL" id="JBIBEG010000002">
    <property type="protein sequence ID" value="MFF5896279.1"/>
    <property type="molecule type" value="Genomic_DNA"/>
</dbReference>
<dbReference type="RefSeq" id="WP_387900489.1">
    <property type="nucleotide sequence ID" value="NZ_JBIBEG010000002.1"/>
</dbReference>
<accession>A0ABW6X2G8</accession>
<evidence type="ECO:0000313" key="2">
    <source>
        <dbReference type="Proteomes" id="UP001602322"/>
    </source>
</evidence>
<name>A0ABW6X2G8_9ACTN</name>